<dbReference type="InterPro" id="IPR013830">
    <property type="entry name" value="SGNH_hydro"/>
</dbReference>
<feature type="domain" description="SGNH hydrolase-type esterase" evidence="2">
    <location>
        <begin position="144"/>
        <end position="296"/>
    </location>
</feature>
<evidence type="ECO:0000313" key="5">
    <source>
        <dbReference type="Proteomes" id="UP001152467"/>
    </source>
</evidence>
<dbReference type="EMBL" id="CAMAPC010000003">
    <property type="protein sequence ID" value="CAH9052504.1"/>
    <property type="molecule type" value="Genomic_DNA"/>
</dbReference>
<dbReference type="InterPro" id="IPR036514">
    <property type="entry name" value="SGNH_hydro_sf"/>
</dbReference>
<dbReference type="Proteomes" id="UP001152467">
    <property type="component" value="Unassembled WGS sequence"/>
</dbReference>
<dbReference type="PANTHER" id="PTHR37834">
    <property type="entry name" value="GDSL-LIKE LIPASE/ACYLHYDROLASE DOMAIN PROTEIN (AFU_ORTHOLOGUE AFUA_2G00620)"/>
    <property type="match status" value="1"/>
</dbReference>
<sequence>MYKLVLFFCALISTASFASSVPATDHAIVYEGRVVKQYEQGLVSINWPGSSFKTKLTGKSLHVTLVGFGNQFDVLVDGKLHKKIITDYSAEPKMFELFSQSKEVSVEIEVVKRSEDTNNFSEIHRFDVDGSIEGIWQSQKHILFIGDSISAGFGSESNKRECTWQEVLQTSNARLAFPYVSSQMLGATYTQVSVSGLGLIRNWSGNQAHHDLTYYFDKAGALFQDSRTFEDRFPNLIVIEVGTNDFSTDPQAHEPWQDIQQVKTAWVKRMVEFVATVRARYPAQPIVFMPRPAYPYDLIIPATNKAIELLSAQGQNELYSHTFNSALSGCTWHPTEQEHQDIAVQLVNFIKTNKVF</sequence>
<keyword evidence="1" id="KW-0732">Signal</keyword>
<evidence type="ECO:0000313" key="4">
    <source>
        <dbReference type="EMBL" id="CAH9052504.1"/>
    </source>
</evidence>
<dbReference type="Gene3D" id="2.60.120.260">
    <property type="entry name" value="Galactose-binding domain-like"/>
    <property type="match status" value="1"/>
</dbReference>
<feature type="chain" id="PRO_5040731315" evidence="1">
    <location>
        <begin position="19"/>
        <end position="356"/>
    </location>
</feature>
<dbReference type="GO" id="GO:0052689">
    <property type="term" value="F:carboxylic ester hydrolase activity"/>
    <property type="evidence" value="ECO:0007669"/>
    <property type="project" value="InterPro"/>
</dbReference>
<evidence type="ECO:0000256" key="1">
    <source>
        <dbReference type="SAM" id="SignalP"/>
    </source>
</evidence>
<dbReference type="InterPro" id="IPR037461">
    <property type="entry name" value="CtCE2-like_dom"/>
</dbReference>
<dbReference type="InterPro" id="IPR040794">
    <property type="entry name" value="CE2_N"/>
</dbReference>
<keyword evidence="4" id="KW-0378">Hydrolase</keyword>
<dbReference type="CDD" id="cd01831">
    <property type="entry name" value="Endoglucanase_E_like"/>
    <property type="match status" value="1"/>
</dbReference>
<name>A0A9W4QTG3_9GAMM</name>
<dbReference type="Pfam" id="PF17996">
    <property type="entry name" value="CE2_N"/>
    <property type="match status" value="1"/>
</dbReference>
<gene>
    <name evidence="4" type="primary">ce2C</name>
    <name evidence="4" type="ORF">PSECIP111854_00983</name>
</gene>
<dbReference type="Pfam" id="PF13472">
    <property type="entry name" value="Lipase_GDSL_2"/>
    <property type="match status" value="1"/>
</dbReference>
<proteinExistence type="predicted"/>
<protein>
    <submittedName>
        <fullName evidence="4">Acetylxylan esterase / glucomannan deacetylase</fullName>
        <ecNumber evidence="4">3.1.1.-</ecNumber>
    </submittedName>
</protein>
<keyword evidence="5" id="KW-1185">Reference proteome</keyword>
<comment type="caution">
    <text evidence="4">The sequence shown here is derived from an EMBL/GenBank/DDBJ whole genome shotgun (WGS) entry which is preliminary data.</text>
</comment>
<feature type="signal peptide" evidence="1">
    <location>
        <begin position="1"/>
        <end position="18"/>
    </location>
</feature>
<dbReference type="SUPFAM" id="SSF52266">
    <property type="entry name" value="SGNH hydrolase"/>
    <property type="match status" value="1"/>
</dbReference>
<reference evidence="4" key="1">
    <citation type="submission" date="2022-07" db="EMBL/GenBank/DDBJ databases">
        <authorList>
            <person name="Criscuolo A."/>
        </authorList>
    </citation>
    <scope>NUCLEOTIDE SEQUENCE</scope>
    <source>
        <strain evidence="4">CIP111854</strain>
    </source>
</reference>
<dbReference type="EC" id="3.1.1.-" evidence="4"/>
<dbReference type="Gene3D" id="3.40.50.1110">
    <property type="entry name" value="SGNH hydrolase"/>
    <property type="match status" value="1"/>
</dbReference>
<organism evidence="4 5">
    <name type="scientific">Pseudoalteromonas holothuriae</name>
    <dbReference type="NCBI Taxonomy" id="2963714"/>
    <lineage>
        <taxon>Bacteria</taxon>
        <taxon>Pseudomonadati</taxon>
        <taxon>Pseudomonadota</taxon>
        <taxon>Gammaproteobacteria</taxon>
        <taxon>Alteromonadales</taxon>
        <taxon>Pseudoalteromonadaceae</taxon>
        <taxon>Pseudoalteromonas</taxon>
    </lineage>
</organism>
<dbReference type="PANTHER" id="PTHR37834:SF2">
    <property type="entry name" value="ESTERASE, SGNH HYDROLASE-TYPE"/>
    <property type="match status" value="1"/>
</dbReference>
<evidence type="ECO:0000259" key="2">
    <source>
        <dbReference type="Pfam" id="PF13472"/>
    </source>
</evidence>
<dbReference type="AlphaFoldDB" id="A0A9W4QTG3"/>
<evidence type="ECO:0000259" key="3">
    <source>
        <dbReference type="Pfam" id="PF17996"/>
    </source>
</evidence>
<accession>A0A9W4QTG3</accession>
<dbReference type="InterPro" id="IPR052762">
    <property type="entry name" value="PCW_deacetylase/CE"/>
</dbReference>
<dbReference type="RefSeq" id="WP_261625890.1">
    <property type="nucleotide sequence ID" value="NZ_CAMAPC010000003.1"/>
</dbReference>
<feature type="domain" description="Carbohydrate esterase 2 N-terminal" evidence="3">
    <location>
        <begin position="30"/>
        <end position="130"/>
    </location>
</feature>